<dbReference type="Pfam" id="PF00646">
    <property type="entry name" value="F-box"/>
    <property type="match status" value="1"/>
</dbReference>
<evidence type="ECO:0000259" key="2">
    <source>
        <dbReference type="Pfam" id="PF00646"/>
    </source>
</evidence>
<feature type="region of interest" description="Disordered" evidence="1">
    <location>
        <begin position="1"/>
        <end position="21"/>
    </location>
</feature>
<dbReference type="SUPFAM" id="SSF81383">
    <property type="entry name" value="F-box domain"/>
    <property type="match status" value="1"/>
</dbReference>
<dbReference type="PANTHER" id="PTHR31639">
    <property type="entry name" value="F-BOX PROTEIN-LIKE"/>
    <property type="match status" value="1"/>
</dbReference>
<proteinExistence type="predicted"/>
<comment type="caution">
    <text evidence="3">The sequence shown here is derived from an EMBL/GenBank/DDBJ whole genome shotgun (WGS) entry which is preliminary data.</text>
</comment>
<name>A0AAD8R828_LOLMU</name>
<keyword evidence="4" id="KW-1185">Reference proteome</keyword>
<accession>A0AAD8R828</accession>
<evidence type="ECO:0000256" key="1">
    <source>
        <dbReference type="SAM" id="MobiDB-lite"/>
    </source>
</evidence>
<feature type="domain" description="F-box" evidence="2">
    <location>
        <begin position="19"/>
        <end position="60"/>
    </location>
</feature>
<evidence type="ECO:0000313" key="3">
    <source>
        <dbReference type="EMBL" id="KAK1614759.1"/>
    </source>
</evidence>
<organism evidence="3 4">
    <name type="scientific">Lolium multiflorum</name>
    <name type="common">Italian ryegrass</name>
    <name type="synonym">Lolium perenne subsp. multiflorum</name>
    <dbReference type="NCBI Taxonomy" id="4521"/>
    <lineage>
        <taxon>Eukaryota</taxon>
        <taxon>Viridiplantae</taxon>
        <taxon>Streptophyta</taxon>
        <taxon>Embryophyta</taxon>
        <taxon>Tracheophyta</taxon>
        <taxon>Spermatophyta</taxon>
        <taxon>Magnoliopsida</taxon>
        <taxon>Liliopsida</taxon>
        <taxon>Poales</taxon>
        <taxon>Poaceae</taxon>
        <taxon>BOP clade</taxon>
        <taxon>Pooideae</taxon>
        <taxon>Poodae</taxon>
        <taxon>Poeae</taxon>
        <taxon>Poeae Chloroplast Group 2 (Poeae type)</taxon>
        <taxon>Loliodinae</taxon>
        <taxon>Loliinae</taxon>
        <taxon>Lolium</taxon>
    </lineage>
</organism>
<dbReference type="AlphaFoldDB" id="A0AAD8R828"/>
<gene>
    <name evidence="3" type="ORF">QYE76_020276</name>
</gene>
<protein>
    <recommendedName>
        <fullName evidence="2">F-box domain-containing protein</fullName>
    </recommendedName>
</protein>
<dbReference type="PANTHER" id="PTHR31639:SF56">
    <property type="entry name" value="OS08G0461800 PROTEIN"/>
    <property type="match status" value="1"/>
</dbReference>
<evidence type="ECO:0000313" key="4">
    <source>
        <dbReference type="Proteomes" id="UP001231189"/>
    </source>
</evidence>
<sequence>MAATSLRRRSRDTATAAPLESLPPAMQDEILSRLPIRDAARTSVLSRAWRRRWETVPNRFHDWPLGTPADAIDHILAHCTQPVHEFRHPHVPVPDFSRSDHWLLRLAAVGVRSISVEFEWSNIIRIDEEAITNAPKLEVLEIELMVYVNTLVEVGIDFLYGQCADDLFSNLTNVRMKETVQDLLKTLMEELRWDSMEELLQELMSLSGIITSEEGPYYALVVSRCGNLTYAVPARARSPLPELDEQARSSPPRRRPVCDLRLCALIVRYGATGTVAMHADAIFRSRLPPPLLLF</sequence>
<dbReference type="EMBL" id="JAUUTY010000006">
    <property type="protein sequence ID" value="KAK1614759.1"/>
    <property type="molecule type" value="Genomic_DNA"/>
</dbReference>
<reference evidence="3" key="1">
    <citation type="submission" date="2023-07" db="EMBL/GenBank/DDBJ databases">
        <title>A chromosome-level genome assembly of Lolium multiflorum.</title>
        <authorList>
            <person name="Chen Y."/>
            <person name="Copetti D."/>
            <person name="Kolliker R."/>
            <person name="Studer B."/>
        </authorList>
    </citation>
    <scope>NUCLEOTIDE SEQUENCE</scope>
    <source>
        <strain evidence="3">02402/16</strain>
        <tissue evidence="3">Leaf</tissue>
    </source>
</reference>
<dbReference type="InterPro" id="IPR036047">
    <property type="entry name" value="F-box-like_dom_sf"/>
</dbReference>
<dbReference type="InterPro" id="IPR001810">
    <property type="entry name" value="F-box_dom"/>
</dbReference>
<feature type="compositionally biased region" description="Basic residues" evidence="1">
    <location>
        <begin position="1"/>
        <end position="10"/>
    </location>
</feature>
<dbReference type="Proteomes" id="UP001231189">
    <property type="component" value="Unassembled WGS sequence"/>
</dbReference>